<dbReference type="Proteomes" id="UP000281904">
    <property type="component" value="Chromosome"/>
</dbReference>
<dbReference type="EMBL" id="JADULK010000003">
    <property type="protein sequence ID" value="MBH1929406.1"/>
    <property type="molecule type" value="Genomic_DNA"/>
</dbReference>
<evidence type="ECO:0000313" key="3">
    <source>
        <dbReference type="Proteomes" id="UP000281904"/>
    </source>
</evidence>
<name>A0A3S5F1Z9_SERRU</name>
<protein>
    <recommendedName>
        <fullName evidence="5">DUF2946 domain-containing protein</fullName>
    </recommendedName>
</protein>
<dbReference type="AlphaFoldDB" id="A0A3S5F1Z9"/>
<dbReference type="Proteomes" id="UP000624159">
    <property type="component" value="Unassembled WGS sequence"/>
</dbReference>
<evidence type="ECO:0000313" key="1">
    <source>
        <dbReference type="EMBL" id="MBH1929406.1"/>
    </source>
</evidence>
<dbReference type="EMBL" id="LR134493">
    <property type="protein sequence ID" value="VEI67479.1"/>
    <property type="molecule type" value="Genomic_DNA"/>
</dbReference>
<dbReference type="RefSeq" id="WP_126531795.1">
    <property type="nucleotide sequence ID" value="NZ_JADULK010000003.1"/>
</dbReference>
<reference evidence="2 3" key="1">
    <citation type="submission" date="2018-12" db="EMBL/GenBank/DDBJ databases">
        <authorList>
            <consortium name="Pathogen Informatics"/>
        </authorList>
    </citation>
    <scope>NUCLEOTIDE SEQUENCE [LARGE SCALE GENOMIC DNA]</scope>
    <source>
        <strain evidence="2 3">NCTC10036</strain>
    </source>
</reference>
<organism evidence="2 3">
    <name type="scientific">Serratia rubidaea</name>
    <name type="common">Serratia marinorubra</name>
    <dbReference type="NCBI Taxonomy" id="61652"/>
    <lineage>
        <taxon>Bacteria</taxon>
        <taxon>Pseudomonadati</taxon>
        <taxon>Pseudomonadota</taxon>
        <taxon>Gammaproteobacteria</taxon>
        <taxon>Enterobacterales</taxon>
        <taxon>Yersiniaceae</taxon>
        <taxon>Serratia</taxon>
    </lineage>
</organism>
<sequence>MSVQAALSQFMHRLRFVSRRGGAWLLLLVWLLFNGQLALAGHGCDLRPLGSAVAAQHMAHLQPDASAMTHPAGADALCEKHCVPDNAQQDHASLSLAALPATLGVSLAVPRAAAQLSRSHWQSPPIAGPPTEVVFCRFRE</sequence>
<evidence type="ECO:0000313" key="2">
    <source>
        <dbReference type="EMBL" id="VEI67479.1"/>
    </source>
</evidence>
<proteinExistence type="predicted"/>
<reference evidence="1 4" key="2">
    <citation type="submission" date="2020-11" db="EMBL/GenBank/DDBJ databases">
        <title>Enhanced detection system for hospital associated transmission using whole genome sequencing surveillance.</title>
        <authorList>
            <person name="Harrison L.H."/>
            <person name="Van Tyne D."/>
            <person name="Marsh J.W."/>
            <person name="Griffith M.P."/>
            <person name="Snyder D.J."/>
            <person name="Cooper V.S."/>
            <person name="Mustapha M."/>
        </authorList>
    </citation>
    <scope>NUCLEOTIDE SEQUENCE [LARGE SCALE GENOMIC DNA]</scope>
    <source>
        <strain evidence="1 4">SER00230</strain>
    </source>
</reference>
<evidence type="ECO:0000313" key="4">
    <source>
        <dbReference type="Proteomes" id="UP000624159"/>
    </source>
</evidence>
<gene>
    <name evidence="1" type="ORF">I5U13_06985</name>
    <name evidence="2" type="ORF">NCTC10036_03023</name>
</gene>
<accession>A0A3S5F1Z9</accession>
<keyword evidence="4" id="KW-1185">Reference proteome</keyword>
<evidence type="ECO:0008006" key="5">
    <source>
        <dbReference type="Google" id="ProtNLM"/>
    </source>
</evidence>